<dbReference type="AlphaFoldDB" id="V4LVZ5"/>
<organism evidence="2 3">
    <name type="scientific">Eutrema salsugineum</name>
    <name type="common">Saltwater cress</name>
    <name type="synonym">Sisymbrium salsugineum</name>
    <dbReference type="NCBI Taxonomy" id="72664"/>
    <lineage>
        <taxon>Eukaryota</taxon>
        <taxon>Viridiplantae</taxon>
        <taxon>Streptophyta</taxon>
        <taxon>Embryophyta</taxon>
        <taxon>Tracheophyta</taxon>
        <taxon>Spermatophyta</taxon>
        <taxon>Magnoliopsida</taxon>
        <taxon>eudicotyledons</taxon>
        <taxon>Gunneridae</taxon>
        <taxon>Pentapetalae</taxon>
        <taxon>rosids</taxon>
        <taxon>malvids</taxon>
        <taxon>Brassicales</taxon>
        <taxon>Brassicaceae</taxon>
        <taxon>Eutremeae</taxon>
        <taxon>Eutrema</taxon>
    </lineage>
</organism>
<evidence type="ECO:0008006" key="4">
    <source>
        <dbReference type="Google" id="ProtNLM"/>
    </source>
</evidence>
<proteinExistence type="predicted"/>
<accession>V4LVZ5</accession>
<dbReference type="Proteomes" id="UP000030689">
    <property type="component" value="Unassembled WGS sequence"/>
</dbReference>
<keyword evidence="3" id="KW-1185">Reference proteome</keyword>
<dbReference type="EMBL" id="KI517426">
    <property type="protein sequence ID" value="ESQ46682.1"/>
    <property type="molecule type" value="Genomic_DNA"/>
</dbReference>
<evidence type="ECO:0000256" key="1">
    <source>
        <dbReference type="SAM" id="MobiDB-lite"/>
    </source>
</evidence>
<name>V4LVZ5_EUTSA</name>
<sequence length="95" mass="10587">MVRAILILCSSISGFKQSSGLFLSIESMGRVVGLGMKILNQSNYWLWNSCLESCLVSEDLWDVVGGSSTTPSRGDADHWKQQRNGHGRMPRWSLI</sequence>
<reference evidence="2 3" key="1">
    <citation type="journal article" date="2013" name="Front. Plant Sci.">
        <title>The Reference Genome of the Halophytic Plant Eutrema salsugineum.</title>
        <authorList>
            <person name="Yang R."/>
            <person name="Jarvis D.E."/>
            <person name="Chen H."/>
            <person name="Beilstein M.A."/>
            <person name="Grimwood J."/>
            <person name="Jenkins J."/>
            <person name="Shu S."/>
            <person name="Prochnik S."/>
            <person name="Xin M."/>
            <person name="Ma C."/>
            <person name="Schmutz J."/>
            <person name="Wing R.A."/>
            <person name="Mitchell-Olds T."/>
            <person name="Schumaker K.S."/>
            <person name="Wang X."/>
        </authorList>
    </citation>
    <scope>NUCLEOTIDE SEQUENCE [LARGE SCALE GENOMIC DNA]</scope>
</reference>
<dbReference type="KEGG" id="eus:EUTSA_v10000485mg"/>
<gene>
    <name evidence="2" type="ORF">EUTSA_v10000485mg</name>
</gene>
<feature type="region of interest" description="Disordered" evidence="1">
    <location>
        <begin position="67"/>
        <end position="95"/>
    </location>
</feature>
<evidence type="ECO:0000313" key="3">
    <source>
        <dbReference type="Proteomes" id="UP000030689"/>
    </source>
</evidence>
<evidence type="ECO:0000313" key="2">
    <source>
        <dbReference type="EMBL" id="ESQ46682.1"/>
    </source>
</evidence>
<protein>
    <recommendedName>
        <fullName evidence="4">DUF4219 domain-containing protein</fullName>
    </recommendedName>
</protein>
<dbReference type="Gramene" id="ESQ46682">
    <property type="protein sequence ID" value="ESQ46682"/>
    <property type="gene ID" value="EUTSA_v10000485mg"/>
</dbReference>